<dbReference type="RefSeq" id="WP_005997048.1">
    <property type="nucleotide sequence ID" value="NZ_AECZ01000056.1"/>
</dbReference>
<evidence type="ECO:0000313" key="2">
    <source>
        <dbReference type="EMBL" id="EFL49208.1"/>
    </source>
</evidence>
<dbReference type="EMBL" id="AECZ01000056">
    <property type="protein sequence ID" value="EFL49208.1"/>
    <property type="molecule type" value="Genomic_DNA"/>
</dbReference>
<accession>E1K2F1</accession>
<evidence type="ECO:0000313" key="3">
    <source>
        <dbReference type="Proteomes" id="UP000006250"/>
    </source>
</evidence>
<organism evidence="2 3">
    <name type="scientific">Solidesulfovibrio fructosivorans JJ]</name>
    <dbReference type="NCBI Taxonomy" id="596151"/>
    <lineage>
        <taxon>Bacteria</taxon>
        <taxon>Pseudomonadati</taxon>
        <taxon>Thermodesulfobacteriota</taxon>
        <taxon>Desulfovibrionia</taxon>
        <taxon>Desulfovibrionales</taxon>
        <taxon>Desulfovibrionaceae</taxon>
        <taxon>Solidesulfovibrio</taxon>
    </lineage>
</organism>
<keyword evidence="3" id="KW-1185">Reference proteome</keyword>
<proteinExistence type="predicted"/>
<name>E1K2F1_SOLFR</name>
<dbReference type="AlphaFoldDB" id="E1K2F1"/>
<dbReference type="PANTHER" id="PTHR38589:SF1">
    <property type="entry name" value="BLR0621 PROTEIN"/>
    <property type="match status" value="1"/>
</dbReference>
<reference evidence="2 3" key="1">
    <citation type="submission" date="2010-08" db="EMBL/GenBank/DDBJ databases">
        <title>The draft genome of Desulfovibrio fructosovorans JJ.</title>
        <authorList>
            <consortium name="US DOE Joint Genome Institute (JGI-PGF)"/>
            <person name="Lucas S."/>
            <person name="Copeland A."/>
            <person name="Lapidus A."/>
            <person name="Cheng J.-F."/>
            <person name="Bruce D."/>
            <person name="Goodwin L."/>
            <person name="Pitluck S."/>
            <person name="Land M.L."/>
            <person name="Hauser L."/>
            <person name="Chang Y.-J."/>
            <person name="Jeffries C."/>
            <person name="Wall J.D."/>
            <person name="Stahl D.A."/>
            <person name="Arkin A.P."/>
            <person name="Dehal P."/>
            <person name="Stolyar S.M."/>
            <person name="Hazen T.C."/>
            <person name="Woyke T.J."/>
        </authorList>
    </citation>
    <scope>NUCLEOTIDE SEQUENCE [LARGE SCALE GENOMIC DNA]</scope>
    <source>
        <strain evidence="2 3">JJ</strain>
    </source>
</reference>
<dbReference type="eggNOG" id="COG3786">
    <property type="taxonomic scope" value="Bacteria"/>
</dbReference>
<comment type="caution">
    <text evidence="2">The sequence shown here is derived from an EMBL/GenBank/DDBJ whole genome shotgun (WGS) entry which is preliminary data.</text>
</comment>
<gene>
    <name evidence="2" type="ORF">DesfrDRAFT_4051</name>
</gene>
<protein>
    <submittedName>
        <fullName evidence="2">Uncharacterized protein</fullName>
    </submittedName>
</protein>
<evidence type="ECO:0000256" key="1">
    <source>
        <dbReference type="SAM" id="MobiDB-lite"/>
    </source>
</evidence>
<sequence>MGNVVLHHPAGRFGALRLAALVLALLVLPVLVAACSDDAPSEDAASVRGKTPVVRPEDVHARGGNGGASVLAPDYRQKMTADLDAEARAGARRVGGVPAVGRAPVAASAAQVAPAGPGAASVADRTVKATGNEVAVGAGSASGGFPLSDCRQLVLVVSPRMNATTAVLRRFVRQGPQAPWHEVGQGVSCLLGRGGLGYGRGLVPMPAGPEKKQGDGRTPAGFFSLPEAFGYADDQTARAAGVRLPYTMVTDRVACVADPAVPQFGRVVGPEERPEGGFARQERMVRADKANIWGVVIGHNREAPVAGAGSCVFVNVRPAGGPPTGGSIGCPEAAAAALTAWLDPAAKPVLAVLPQPVYRERRAAWGLP</sequence>
<dbReference type="OrthoDB" id="9804204at2"/>
<dbReference type="PANTHER" id="PTHR38589">
    <property type="entry name" value="BLR0621 PROTEIN"/>
    <property type="match status" value="1"/>
</dbReference>
<feature type="region of interest" description="Disordered" evidence="1">
    <location>
        <begin position="41"/>
        <end position="71"/>
    </location>
</feature>
<dbReference type="Proteomes" id="UP000006250">
    <property type="component" value="Unassembled WGS sequence"/>
</dbReference>
<dbReference type="STRING" id="596151.DesfrDRAFT_4051"/>